<evidence type="ECO:0000313" key="3">
    <source>
        <dbReference type="Proteomes" id="UP000014417"/>
    </source>
</evidence>
<evidence type="ECO:0000313" key="2">
    <source>
        <dbReference type="EMBL" id="EPD32077.1"/>
    </source>
</evidence>
<dbReference type="RefSeq" id="WP_016456452.1">
    <property type="nucleotide sequence ID" value="NZ_KE150269.1"/>
</dbReference>
<accession>S2WHE1</accession>
<comment type="caution">
    <text evidence="2">The sequence shown here is derived from an EMBL/GenBank/DDBJ whole genome shotgun (WGS) entry which is preliminary data.</text>
</comment>
<name>S2WHE1_9ACTN</name>
<dbReference type="EMBL" id="AGZR01000009">
    <property type="protein sequence ID" value="EPD32077.1"/>
    <property type="molecule type" value="Genomic_DNA"/>
</dbReference>
<dbReference type="Proteomes" id="UP000014417">
    <property type="component" value="Unassembled WGS sequence"/>
</dbReference>
<dbReference type="InterPro" id="IPR050466">
    <property type="entry name" value="Carboxylest/Gibb_receptor"/>
</dbReference>
<dbReference type="OrthoDB" id="3209779at2"/>
<proteinExistence type="predicted"/>
<dbReference type="Gene3D" id="3.40.50.1820">
    <property type="entry name" value="alpha/beta hydrolase"/>
    <property type="match status" value="1"/>
</dbReference>
<dbReference type="SUPFAM" id="SSF53474">
    <property type="entry name" value="alpha/beta-Hydrolases"/>
    <property type="match status" value="1"/>
</dbReference>
<evidence type="ECO:0000259" key="1">
    <source>
        <dbReference type="Pfam" id="PF07859"/>
    </source>
</evidence>
<dbReference type="PANTHER" id="PTHR23024">
    <property type="entry name" value="ARYLACETAMIDE DEACETYLASE"/>
    <property type="match status" value="1"/>
</dbReference>
<dbReference type="GO" id="GO:0016787">
    <property type="term" value="F:hydrolase activity"/>
    <property type="evidence" value="ECO:0007669"/>
    <property type="project" value="InterPro"/>
</dbReference>
<reference evidence="2 3" key="1">
    <citation type="submission" date="2013-04" db="EMBL/GenBank/DDBJ databases">
        <title>The Genome Sequence of Propionimicrobium lymphophilum ACS-093-V-SCH5.</title>
        <authorList>
            <consortium name="The Broad Institute Genomics Platform"/>
            <person name="Earl A."/>
            <person name="Ward D."/>
            <person name="Feldgarden M."/>
            <person name="Gevers D."/>
            <person name="Saerens B."/>
            <person name="Vaneechoutte M."/>
            <person name="Walker B."/>
            <person name="Young S."/>
            <person name="Zeng Q."/>
            <person name="Gargeya S."/>
            <person name="Fitzgerald M."/>
            <person name="Haas B."/>
            <person name="Abouelleil A."/>
            <person name="Allen A.W."/>
            <person name="Alvarado L."/>
            <person name="Arachchi H.M."/>
            <person name="Berlin A.M."/>
            <person name="Chapman S.B."/>
            <person name="Gainer-Dewar J."/>
            <person name="Goldberg J."/>
            <person name="Griggs A."/>
            <person name="Gujja S."/>
            <person name="Hansen M."/>
            <person name="Howarth C."/>
            <person name="Imamovic A."/>
            <person name="Ireland A."/>
            <person name="Larimer J."/>
            <person name="McCowan C."/>
            <person name="Murphy C."/>
            <person name="Pearson M."/>
            <person name="Poon T.W."/>
            <person name="Priest M."/>
            <person name="Roberts A."/>
            <person name="Saif S."/>
            <person name="Shea T."/>
            <person name="Sisk P."/>
            <person name="Sykes S."/>
            <person name="Wortman J."/>
            <person name="Nusbaum C."/>
            <person name="Birren B."/>
        </authorList>
    </citation>
    <scope>NUCLEOTIDE SEQUENCE [LARGE SCALE GENOMIC DNA]</scope>
    <source>
        <strain evidence="2 3">ACS-093-V-SCH5</strain>
    </source>
</reference>
<protein>
    <recommendedName>
        <fullName evidence="1">Alpha/beta hydrolase fold-3 domain-containing protein</fullName>
    </recommendedName>
</protein>
<dbReference type="Pfam" id="PF07859">
    <property type="entry name" value="Abhydrolase_3"/>
    <property type="match status" value="1"/>
</dbReference>
<gene>
    <name evidence="2" type="ORF">HMPREF9306_01641</name>
</gene>
<keyword evidence="3" id="KW-1185">Reference proteome</keyword>
<organism evidence="2 3">
    <name type="scientific">Propionimicrobium lymphophilum ACS-093-V-SCH5</name>
    <dbReference type="NCBI Taxonomy" id="883161"/>
    <lineage>
        <taxon>Bacteria</taxon>
        <taxon>Bacillati</taxon>
        <taxon>Actinomycetota</taxon>
        <taxon>Actinomycetes</taxon>
        <taxon>Propionibacteriales</taxon>
        <taxon>Propionibacteriaceae</taxon>
        <taxon>Propionimicrobium</taxon>
    </lineage>
</organism>
<dbReference type="HOGENOM" id="CLU_012494_6_1_11"/>
<sequence>MSGYLQHYLVDSADIPERTTWDVTSLREAGEMRMNSEGFCPKIAVQNLSIKAADHNLVLKILTPIGIPADAPLIIAPHGRGYVSGLAQQDDDRIARLALEQNCHIISPEYRRAPENPYPYGRDDCSATIKWALEAQKGSPIFGFGDTAEARIFWGGLIKHLRDGGEPISGFICLEPFVDPSLNAESMLTDKDGSVWTRQAAFHAWQAYLDDADPKKVFPPIEDLDNIELPPSFFVVNPVDPLSDEGVRFAMDMVEVGAKVEFHMYEGTFRGSLGEPGPVWDELNKDIAKFIAKYS</sequence>
<feature type="domain" description="Alpha/beta hydrolase fold-3" evidence="1">
    <location>
        <begin position="77"/>
        <end position="269"/>
    </location>
</feature>
<dbReference type="AlphaFoldDB" id="S2WHE1"/>
<dbReference type="STRING" id="883161.HMPREF9306_01641"/>
<dbReference type="InterPro" id="IPR013094">
    <property type="entry name" value="AB_hydrolase_3"/>
</dbReference>
<dbReference type="PANTHER" id="PTHR23024:SF24">
    <property type="entry name" value="ALPHA_BETA HYDROLASE FOLD-3 DOMAIN-CONTAINING PROTEIN"/>
    <property type="match status" value="1"/>
</dbReference>
<dbReference type="InterPro" id="IPR029058">
    <property type="entry name" value="AB_hydrolase_fold"/>
</dbReference>